<accession>A0A2R4QF12</accession>
<organism evidence="1">
    <name type="scientific">Nodulisporium sp</name>
    <dbReference type="NCBI Taxonomy" id="1897413"/>
    <lineage>
        <taxon>Eukaryota</taxon>
        <taxon>Fungi</taxon>
        <taxon>Dikarya</taxon>
        <taxon>Ascomycota</taxon>
        <taxon>Pezizomycotina</taxon>
        <taxon>Sordariomycetes</taxon>
        <taxon>Xylariomycetidae</taxon>
        <taxon>Xylariales</taxon>
        <taxon>Xylariaceae</taxon>
        <taxon>Nodulisporium</taxon>
    </lineage>
</organism>
<dbReference type="EMBL" id="MG886384">
    <property type="protein sequence ID" value="AVY05521.1"/>
    <property type="molecule type" value="Genomic_DNA"/>
</dbReference>
<gene>
    <name evidence="1" type="primary">vidN</name>
</gene>
<dbReference type="AlphaFoldDB" id="A0A2R4QF12"/>
<protein>
    <submittedName>
        <fullName evidence="1">Uncharacterized protein</fullName>
    </submittedName>
</protein>
<proteinExistence type="predicted"/>
<name>A0A2R4QF12_9PEZI</name>
<sequence>MLSRLLEEGQARVNVTVQKGYAPPHFAHNLELIFVEDNRRSESLSMKSKISSTRERAERLRALDPPVLIWWAVAFPMRQWSGGRKTNGRTFNSLIRRTPQCATDVELLLAAVADDIELLRETHPTCHAMQEFLNAVSTRCVAKMSPASTNMDMDMDLLSLELPPDPSPEKQYVTFSGAQPDFPSRLANILPQAVESSRTYQEQRERASSISTAVEVYVPTVLDDSDAYVVVSVGTSHVWRIMQELGIELEPPRI</sequence>
<reference evidence="1" key="1">
    <citation type="submission" date="2018-02" db="EMBL/GenBank/DDBJ databases">
        <title>Biosynthetic Pathway for Furanosteroid Demethoxyviridin and Identification of an Unusual Pregnane Side-chain Cleavage.</title>
        <authorList>
            <person name="Wang G.-Q."/>
            <person name="Chen G.-D."/>
            <person name="Qin S.-Y."/>
            <person name="Hu D."/>
            <person name="Awakawa T."/>
            <person name="Li S.-Y."/>
            <person name="Lv J.-M."/>
            <person name="Wang C.-X."/>
            <person name="Yao X.-S."/>
            <person name="Abe I."/>
            <person name="Gao H."/>
        </authorList>
    </citation>
    <scope>NUCLEOTIDE SEQUENCE</scope>
    <source>
        <strain evidence="1">JNvid</strain>
    </source>
</reference>
<evidence type="ECO:0000313" key="1">
    <source>
        <dbReference type="EMBL" id="AVY05521.1"/>
    </source>
</evidence>